<dbReference type="STRING" id="431595.K3W5Z7"/>
<protein>
    <recommendedName>
        <fullName evidence="4">Mediator complex subunit 15 KIX domain-containing protein</fullName>
    </recommendedName>
</protein>
<feature type="compositionally biased region" description="Low complexity" evidence="3">
    <location>
        <begin position="253"/>
        <end position="273"/>
    </location>
</feature>
<dbReference type="EMBL" id="GL376636">
    <property type="status" value="NOT_ANNOTATED_CDS"/>
    <property type="molecule type" value="Genomic_DNA"/>
</dbReference>
<dbReference type="InterPro" id="IPR036546">
    <property type="entry name" value="MED15_KIX"/>
</dbReference>
<reference evidence="6" key="1">
    <citation type="journal article" date="2010" name="Genome Biol.">
        <title>Genome sequence of the necrotrophic plant pathogen Pythium ultimum reveals original pathogenicity mechanisms and effector repertoire.</title>
        <authorList>
            <person name="Levesque C.A."/>
            <person name="Brouwer H."/>
            <person name="Cano L."/>
            <person name="Hamilton J.P."/>
            <person name="Holt C."/>
            <person name="Huitema E."/>
            <person name="Raffaele S."/>
            <person name="Robideau G.P."/>
            <person name="Thines M."/>
            <person name="Win J."/>
            <person name="Zerillo M.M."/>
            <person name="Beakes G.W."/>
            <person name="Boore J.L."/>
            <person name="Busam D."/>
            <person name="Dumas B."/>
            <person name="Ferriera S."/>
            <person name="Fuerstenberg S.I."/>
            <person name="Gachon C.M."/>
            <person name="Gaulin E."/>
            <person name="Govers F."/>
            <person name="Grenville-Briggs L."/>
            <person name="Horner N."/>
            <person name="Hostetler J."/>
            <person name="Jiang R.H."/>
            <person name="Johnson J."/>
            <person name="Krajaejun T."/>
            <person name="Lin H."/>
            <person name="Meijer H.J."/>
            <person name="Moore B."/>
            <person name="Morris P."/>
            <person name="Phuntmart V."/>
            <person name="Puiu D."/>
            <person name="Shetty J."/>
            <person name="Stajich J.E."/>
            <person name="Tripathy S."/>
            <person name="Wawra S."/>
            <person name="van West P."/>
            <person name="Whitty B.R."/>
            <person name="Coutinho P.M."/>
            <person name="Henrissat B."/>
            <person name="Martin F."/>
            <person name="Thomas P.D."/>
            <person name="Tyler B.M."/>
            <person name="De Vries R.P."/>
            <person name="Kamoun S."/>
            <person name="Yandell M."/>
            <person name="Tisserat N."/>
            <person name="Buell C.R."/>
        </authorList>
    </citation>
    <scope>NUCLEOTIDE SEQUENCE</scope>
    <source>
        <strain evidence="6">DAOM:BR144</strain>
    </source>
</reference>
<dbReference type="EnsemblProtists" id="PYU1_T000388">
    <property type="protein sequence ID" value="PYU1_T000388"/>
    <property type="gene ID" value="PYU1_G000388"/>
</dbReference>
<reference evidence="6" key="2">
    <citation type="submission" date="2010-04" db="EMBL/GenBank/DDBJ databases">
        <authorList>
            <person name="Buell R."/>
            <person name="Hamilton J."/>
            <person name="Hostetler J."/>
        </authorList>
    </citation>
    <scope>NUCLEOTIDE SEQUENCE [LARGE SCALE GENOMIC DNA]</scope>
    <source>
        <strain evidence="6">DAOM:BR144</strain>
    </source>
</reference>
<evidence type="ECO:0000256" key="3">
    <source>
        <dbReference type="SAM" id="MobiDB-lite"/>
    </source>
</evidence>
<evidence type="ECO:0000256" key="1">
    <source>
        <dbReference type="ARBA" id="ARBA00004123"/>
    </source>
</evidence>
<feature type="compositionally biased region" description="Low complexity" evidence="3">
    <location>
        <begin position="283"/>
        <end position="311"/>
    </location>
</feature>
<dbReference type="Pfam" id="PF16987">
    <property type="entry name" value="KIX_2"/>
    <property type="match status" value="1"/>
</dbReference>
<dbReference type="VEuPathDB" id="FungiDB:PYU1_G000388"/>
<evidence type="ECO:0000313" key="5">
    <source>
        <dbReference type="EnsemblProtists" id="PYU1_T000388"/>
    </source>
</evidence>
<name>K3W5Z7_GLOUD</name>
<dbReference type="GO" id="GO:0005634">
    <property type="term" value="C:nucleus"/>
    <property type="evidence" value="ECO:0007669"/>
    <property type="project" value="UniProtKB-SubCell"/>
</dbReference>
<reference evidence="5" key="3">
    <citation type="submission" date="2015-02" db="UniProtKB">
        <authorList>
            <consortium name="EnsemblProtists"/>
        </authorList>
    </citation>
    <scope>IDENTIFICATION</scope>
    <source>
        <strain evidence="5">DAOM BR144</strain>
    </source>
</reference>
<comment type="subcellular location">
    <subcellularLocation>
        <location evidence="1">Nucleus</location>
    </subcellularLocation>
</comment>
<sequence length="486" mass="52788">MDPHSVNPLSMQPMSMPMGMQQAMSMPMSMTNASVPPAGPGGIPAGGPNGVQMGMGMNPMAGVNPAQYGVPPQQQQQQQQQIMMNINAMNAMNPQMGGMNPQMTGMKINAMNPNAMNPNGMNPNAMNPNMPIQMVGGQVVSADWRIQLTREHRANLIAKIYNEMVRVASDPPPGIKLWMNVSWYELTLYKESRTQEDYITKIFNRLKSLRAQPTDMNAAMAAQTLPNNGMLSRLDFSYYSNANIGARAVPPQAMAGAQGQPAGYPGHPQFAGGVHPGGPGAPQPQIKQQPQPMGVGAQPNAAMPNSAAASQGVPSKDGSTPRSAGLAPNGPIKAEAALGNTADSAAEYWRQHAALKAKYHDDVDKVHSAFKKYVDHMKDHNETDQKKKLRYLLSYVQLCASVLSEDKSTNQPRKLEELDKVYKYIVKIVNPYLKKLRTETDKRSFTPGGGNSVDLHLVVPHLLLGKPATMLQVQEACHRLGTMECR</sequence>
<evidence type="ECO:0000256" key="2">
    <source>
        <dbReference type="ARBA" id="ARBA00023242"/>
    </source>
</evidence>
<organism evidence="5 6">
    <name type="scientific">Globisporangium ultimum (strain ATCC 200006 / CBS 805.95 / DAOM BR144)</name>
    <name type="common">Pythium ultimum</name>
    <dbReference type="NCBI Taxonomy" id="431595"/>
    <lineage>
        <taxon>Eukaryota</taxon>
        <taxon>Sar</taxon>
        <taxon>Stramenopiles</taxon>
        <taxon>Oomycota</taxon>
        <taxon>Peronosporomycetes</taxon>
        <taxon>Pythiales</taxon>
        <taxon>Pythiaceae</taxon>
        <taxon>Globisporangium</taxon>
    </lineage>
</organism>
<accession>K3W5Z7</accession>
<keyword evidence="2" id="KW-0539">Nucleus</keyword>
<dbReference type="HOGENOM" id="CLU_680601_0_0_1"/>
<keyword evidence="6" id="KW-1185">Reference proteome</keyword>
<dbReference type="AlphaFoldDB" id="K3W5Z7"/>
<evidence type="ECO:0000313" key="6">
    <source>
        <dbReference type="Proteomes" id="UP000019132"/>
    </source>
</evidence>
<dbReference type="InParanoid" id="K3W5Z7"/>
<dbReference type="eggNOG" id="ENOG502QUWJ">
    <property type="taxonomic scope" value="Eukaryota"/>
</dbReference>
<proteinExistence type="predicted"/>
<dbReference type="OMA" id="WINVAWF"/>
<feature type="region of interest" description="Disordered" evidence="3">
    <location>
        <begin position="253"/>
        <end position="332"/>
    </location>
</feature>
<evidence type="ECO:0000259" key="4">
    <source>
        <dbReference type="Pfam" id="PF16987"/>
    </source>
</evidence>
<dbReference type="Proteomes" id="UP000019132">
    <property type="component" value="Unassembled WGS sequence"/>
</dbReference>
<feature type="domain" description="Mediator complex subunit 15 KIX" evidence="4">
    <location>
        <begin position="142"/>
        <end position="218"/>
    </location>
</feature>